<dbReference type="InterPro" id="IPR036457">
    <property type="entry name" value="PPM-type-like_dom_sf"/>
</dbReference>
<keyword evidence="2" id="KW-0597">Phosphoprotein</keyword>
<dbReference type="AlphaFoldDB" id="A0A951QBL1"/>
<feature type="modified residue" description="4-aspartylphosphate" evidence="2">
    <location>
        <position position="52"/>
    </location>
</feature>
<dbReference type="InterPro" id="IPR052016">
    <property type="entry name" value="Bact_Sigma-Reg"/>
</dbReference>
<reference evidence="4" key="2">
    <citation type="journal article" date="2022" name="Microbiol. Resour. Announc.">
        <title>Metagenome Sequencing to Explore Phylogenomics of Terrestrial Cyanobacteria.</title>
        <authorList>
            <person name="Ward R.D."/>
            <person name="Stajich J.E."/>
            <person name="Johansen J.R."/>
            <person name="Huntemann M."/>
            <person name="Clum A."/>
            <person name="Foster B."/>
            <person name="Foster B."/>
            <person name="Roux S."/>
            <person name="Palaniappan K."/>
            <person name="Varghese N."/>
            <person name="Mukherjee S."/>
            <person name="Reddy T.B.K."/>
            <person name="Daum C."/>
            <person name="Copeland A."/>
            <person name="Chen I.A."/>
            <person name="Ivanova N.N."/>
            <person name="Kyrpides N.C."/>
            <person name="Shapiro N."/>
            <person name="Eloe-Fadrosh E.A."/>
            <person name="Pietrasiak N."/>
        </authorList>
    </citation>
    <scope>NUCLEOTIDE SEQUENCE</scope>
    <source>
        <strain evidence="4">UHER 2000/2452</strain>
    </source>
</reference>
<dbReference type="InterPro" id="IPR001789">
    <property type="entry name" value="Sig_transdc_resp-reg_receiver"/>
</dbReference>
<keyword evidence="1" id="KW-0378">Hydrolase</keyword>
<dbReference type="PANTHER" id="PTHR43156:SF2">
    <property type="entry name" value="STAGE II SPORULATION PROTEIN E"/>
    <property type="match status" value="1"/>
</dbReference>
<sequence>MSKILVIDDDSVIRVITKRALQNQGHEVAVATNGKEGIEEAKKMQPALIICDWMMPFADGLEVCRWVKTNPKLTTTFFILLTSRGGIADRVKGLNTGADDFLSKPIDITELQARVRSGLRLHQLSQDLQTQKHLLEAELAEAAAYVQALLPQPLLGSVSIEARFIPSRQLGGDCFDYFWLDPDHLAIYLLDVSGHGLGAALPSVSVMNLLRSHALPDVDFCQPEAVLKALNDQFQMSSQNEKYFTIWYGVYNPKTCQLTYCSAGHPPAVLITSAYSSEPQITYLKTPCLPIGLMEDSEYVSDRQTIPLNSALYIFSDGVYELDPAQAKIWDLNTFVTLLKNLDIDSSLDTVLDKIYSLNGVEAFNDDFSLLKVQFK</sequence>
<dbReference type="Gene3D" id="3.40.50.2300">
    <property type="match status" value="1"/>
</dbReference>
<dbReference type="SUPFAM" id="SSF52172">
    <property type="entry name" value="CheY-like"/>
    <property type="match status" value="1"/>
</dbReference>
<evidence type="ECO:0000313" key="5">
    <source>
        <dbReference type="Proteomes" id="UP000757435"/>
    </source>
</evidence>
<gene>
    <name evidence="4" type="ORF">KME15_12965</name>
</gene>
<dbReference type="PANTHER" id="PTHR43156">
    <property type="entry name" value="STAGE II SPORULATION PROTEIN E-RELATED"/>
    <property type="match status" value="1"/>
</dbReference>
<dbReference type="SMART" id="SM00331">
    <property type="entry name" value="PP2C_SIG"/>
    <property type="match status" value="1"/>
</dbReference>
<evidence type="ECO:0000256" key="1">
    <source>
        <dbReference type="ARBA" id="ARBA00022801"/>
    </source>
</evidence>
<reference evidence="4" key="1">
    <citation type="submission" date="2021-05" db="EMBL/GenBank/DDBJ databases">
        <authorList>
            <person name="Pietrasiak N."/>
            <person name="Ward R."/>
            <person name="Stajich J.E."/>
            <person name="Kurbessoian T."/>
        </authorList>
    </citation>
    <scope>NUCLEOTIDE SEQUENCE</scope>
    <source>
        <strain evidence="4">UHER 2000/2452</strain>
    </source>
</reference>
<dbReference type="InterPro" id="IPR001932">
    <property type="entry name" value="PPM-type_phosphatase-like_dom"/>
</dbReference>
<dbReference type="CDD" id="cd17574">
    <property type="entry name" value="REC_OmpR"/>
    <property type="match status" value="1"/>
</dbReference>
<dbReference type="Proteomes" id="UP000757435">
    <property type="component" value="Unassembled WGS sequence"/>
</dbReference>
<dbReference type="Gene3D" id="3.60.40.10">
    <property type="entry name" value="PPM-type phosphatase domain"/>
    <property type="match status" value="1"/>
</dbReference>
<organism evidence="4 5">
    <name type="scientific">Drouetiella hepatica Uher 2000/2452</name>
    <dbReference type="NCBI Taxonomy" id="904376"/>
    <lineage>
        <taxon>Bacteria</taxon>
        <taxon>Bacillati</taxon>
        <taxon>Cyanobacteriota</taxon>
        <taxon>Cyanophyceae</taxon>
        <taxon>Oculatellales</taxon>
        <taxon>Oculatellaceae</taxon>
        <taxon>Drouetiella</taxon>
    </lineage>
</organism>
<name>A0A951QBL1_9CYAN</name>
<feature type="domain" description="Response regulatory" evidence="3">
    <location>
        <begin position="3"/>
        <end position="119"/>
    </location>
</feature>
<evidence type="ECO:0000256" key="2">
    <source>
        <dbReference type="PROSITE-ProRule" id="PRU00169"/>
    </source>
</evidence>
<evidence type="ECO:0000313" key="4">
    <source>
        <dbReference type="EMBL" id="MBW4659579.1"/>
    </source>
</evidence>
<dbReference type="EMBL" id="JAHHHD010000013">
    <property type="protein sequence ID" value="MBW4659579.1"/>
    <property type="molecule type" value="Genomic_DNA"/>
</dbReference>
<accession>A0A951QBL1</accession>
<comment type="caution">
    <text evidence="4">The sequence shown here is derived from an EMBL/GenBank/DDBJ whole genome shotgun (WGS) entry which is preliminary data.</text>
</comment>
<dbReference type="InterPro" id="IPR011006">
    <property type="entry name" value="CheY-like_superfamily"/>
</dbReference>
<dbReference type="Pfam" id="PF00072">
    <property type="entry name" value="Response_reg"/>
    <property type="match status" value="1"/>
</dbReference>
<dbReference type="SMART" id="SM00448">
    <property type="entry name" value="REC"/>
    <property type="match status" value="1"/>
</dbReference>
<dbReference type="GO" id="GO:0016791">
    <property type="term" value="F:phosphatase activity"/>
    <property type="evidence" value="ECO:0007669"/>
    <property type="project" value="TreeGrafter"/>
</dbReference>
<dbReference type="Pfam" id="PF07228">
    <property type="entry name" value="SpoIIE"/>
    <property type="match status" value="1"/>
</dbReference>
<protein>
    <submittedName>
        <fullName evidence="4">SpoIIE family protein phosphatase</fullName>
    </submittedName>
</protein>
<dbReference type="PROSITE" id="PS50110">
    <property type="entry name" value="RESPONSE_REGULATORY"/>
    <property type="match status" value="1"/>
</dbReference>
<proteinExistence type="predicted"/>
<dbReference type="GO" id="GO:0000160">
    <property type="term" value="P:phosphorelay signal transduction system"/>
    <property type="evidence" value="ECO:0007669"/>
    <property type="project" value="InterPro"/>
</dbReference>
<evidence type="ECO:0000259" key="3">
    <source>
        <dbReference type="PROSITE" id="PS50110"/>
    </source>
</evidence>